<keyword evidence="1" id="KW-0472">Membrane</keyword>
<dbReference type="InParanoid" id="K5UQE2"/>
<accession>K5UQE2</accession>
<evidence type="ECO:0000313" key="3">
    <source>
        <dbReference type="EMBL" id="EKM52046.1"/>
    </source>
</evidence>
<name>K5UQE2_PHACS</name>
<dbReference type="KEGG" id="pco:PHACADRAFT_262495"/>
<dbReference type="RefSeq" id="XP_007399828.1">
    <property type="nucleotide sequence ID" value="XM_007399766.1"/>
</dbReference>
<dbReference type="EMBL" id="JH930476">
    <property type="protein sequence ID" value="EKM52046.1"/>
    <property type="molecule type" value="Genomic_DNA"/>
</dbReference>
<gene>
    <name evidence="3" type="ORF">PHACADRAFT_262495</name>
</gene>
<evidence type="ECO:0000313" key="4">
    <source>
        <dbReference type="Proteomes" id="UP000008370"/>
    </source>
</evidence>
<evidence type="ECO:0000259" key="2">
    <source>
        <dbReference type="Pfam" id="PF20151"/>
    </source>
</evidence>
<proteinExistence type="predicted"/>
<keyword evidence="1" id="KW-1133">Transmembrane helix</keyword>
<reference evidence="3 4" key="1">
    <citation type="journal article" date="2012" name="BMC Genomics">
        <title>Comparative genomics of the white-rot fungi, Phanerochaete carnosa and P. chrysosporium, to elucidate the genetic basis of the distinct wood types they colonize.</title>
        <authorList>
            <person name="Suzuki H."/>
            <person name="MacDonald J."/>
            <person name="Syed K."/>
            <person name="Salamov A."/>
            <person name="Hori C."/>
            <person name="Aerts A."/>
            <person name="Henrissat B."/>
            <person name="Wiebenga A."/>
            <person name="vanKuyk P.A."/>
            <person name="Barry K."/>
            <person name="Lindquist E."/>
            <person name="LaButti K."/>
            <person name="Lapidus A."/>
            <person name="Lucas S."/>
            <person name="Coutinho P."/>
            <person name="Gong Y."/>
            <person name="Samejima M."/>
            <person name="Mahadevan R."/>
            <person name="Abou-Zaid M."/>
            <person name="de Vries R.P."/>
            <person name="Igarashi K."/>
            <person name="Yadav J.S."/>
            <person name="Grigoriev I.V."/>
            <person name="Master E.R."/>
        </authorList>
    </citation>
    <scope>NUCLEOTIDE SEQUENCE [LARGE SCALE GENOMIC DNA]</scope>
    <source>
        <strain evidence="3 4">HHB-10118-sp</strain>
    </source>
</reference>
<sequence>MSQNASSPGPDLGAGTIESIFMARLLLAAIAALIFYEYAISFGQEVSVVWQRKLSPATALLLAIRWTLLFEAISLVLPQPSPERCALRTNMILIPALIGYAQTA</sequence>
<dbReference type="Proteomes" id="UP000008370">
    <property type="component" value="Unassembled WGS sequence"/>
</dbReference>
<feature type="domain" description="DUF6533" evidence="2">
    <location>
        <begin position="27"/>
        <end position="69"/>
    </location>
</feature>
<dbReference type="GeneID" id="18918298"/>
<feature type="non-terminal residue" evidence="3">
    <location>
        <position position="1"/>
    </location>
</feature>
<dbReference type="OrthoDB" id="2803335at2759"/>
<evidence type="ECO:0000256" key="1">
    <source>
        <dbReference type="SAM" id="Phobius"/>
    </source>
</evidence>
<dbReference type="Pfam" id="PF20151">
    <property type="entry name" value="DUF6533"/>
    <property type="match status" value="1"/>
</dbReference>
<protein>
    <recommendedName>
        <fullName evidence="2">DUF6533 domain-containing protein</fullName>
    </recommendedName>
</protein>
<dbReference type="AlphaFoldDB" id="K5UQE2"/>
<organism evidence="3 4">
    <name type="scientific">Phanerochaete carnosa (strain HHB-10118-sp)</name>
    <name type="common">White-rot fungus</name>
    <name type="synonym">Peniophora carnosa</name>
    <dbReference type="NCBI Taxonomy" id="650164"/>
    <lineage>
        <taxon>Eukaryota</taxon>
        <taxon>Fungi</taxon>
        <taxon>Dikarya</taxon>
        <taxon>Basidiomycota</taxon>
        <taxon>Agaricomycotina</taxon>
        <taxon>Agaricomycetes</taxon>
        <taxon>Polyporales</taxon>
        <taxon>Phanerochaetaceae</taxon>
        <taxon>Phanerochaete</taxon>
    </lineage>
</organism>
<keyword evidence="4" id="KW-1185">Reference proteome</keyword>
<dbReference type="InterPro" id="IPR045340">
    <property type="entry name" value="DUF6533"/>
</dbReference>
<feature type="transmembrane region" description="Helical" evidence="1">
    <location>
        <begin position="20"/>
        <end position="39"/>
    </location>
</feature>
<keyword evidence="1" id="KW-0812">Transmembrane</keyword>
<dbReference type="HOGENOM" id="CLU_2386913_0_0_1"/>